<protein>
    <submittedName>
        <fullName evidence="2">NmrA family protein</fullName>
    </submittedName>
</protein>
<dbReference type="PANTHER" id="PTHR48079:SF6">
    <property type="entry name" value="NAD(P)-BINDING DOMAIN-CONTAINING PROTEIN-RELATED"/>
    <property type="match status" value="1"/>
</dbReference>
<dbReference type="SUPFAM" id="SSF51735">
    <property type="entry name" value="NAD(P)-binding Rossmann-fold domains"/>
    <property type="match status" value="1"/>
</dbReference>
<sequence length="319" mass="35664">MDKKRVLVTGASGCIGHYISEALITATNYELYLLVRNPQKLQVDTQFRPGITVLQGDMQTIHQFADLLQTIDIAVLTATSWGGEGIFDINVSKTLELMNLLNPDKCQQVIYFSTASVLNHQNQPLKEAGEIGTDYISSKYDCLHKLEKLAIYPKITTVFPTLVLGGDNTKPYSHLTSGIPEVTKYINIIRFLQADGSFHFIHGRDIATVVKHLIESPPQNGEPRRFVLGQSRLTVNQAIEEVCNYLGKKIYFRIPLSLSLANVIIALFNIQMAAWDRFCMNYRHFTYAQAVNPSSFGLPNYCATMTDVLKISGVKAGQK</sequence>
<dbReference type="GO" id="GO:0005737">
    <property type="term" value="C:cytoplasm"/>
    <property type="evidence" value="ECO:0007669"/>
    <property type="project" value="TreeGrafter"/>
</dbReference>
<dbReference type="Gene3D" id="3.40.50.720">
    <property type="entry name" value="NAD(P)-binding Rossmann-like Domain"/>
    <property type="match status" value="1"/>
</dbReference>
<dbReference type="InterPro" id="IPR051783">
    <property type="entry name" value="NAD(P)-dependent_oxidoreduct"/>
</dbReference>
<name>A0A975Y5L6_9NOST</name>
<evidence type="ECO:0000259" key="1">
    <source>
        <dbReference type="Pfam" id="PF01370"/>
    </source>
</evidence>
<dbReference type="PANTHER" id="PTHR48079">
    <property type="entry name" value="PROTEIN YEEZ"/>
    <property type="match status" value="1"/>
</dbReference>
<organism evidence="2 3">
    <name type="scientific">Richelia sinica FACHB-800</name>
    <dbReference type="NCBI Taxonomy" id="1357546"/>
    <lineage>
        <taxon>Bacteria</taxon>
        <taxon>Bacillati</taxon>
        <taxon>Cyanobacteriota</taxon>
        <taxon>Cyanophyceae</taxon>
        <taxon>Nostocales</taxon>
        <taxon>Nostocaceae</taxon>
        <taxon>Richelia</taxon>
    </lineage>
</organism>
<feature type="domain" description="NAD-dependent epimerase/dehydratase" evidence="1">
    <location>
        <begin position="6"/>
        <end position="229"/>
    </location>
</feature>
<evidence type="ECO:0000313" key="3">
    <source>
        <dbReference type="Proteomes" id="UP000683511"/>
    </source>
</evidence>
<dbReference type="Pfam" id="PF01370">
    <property type="entry name" value="Epimerase"/>
    <property type="match status" value="1"/>
</dbReference>
<proteinExistence type="predicted"/>
<dbReference type="InterPro" id="IPR036291">
    <property type="entry name" value="NAD(P)-bd_dom_sf"/>
</dbReference>
<dbReference type="GO" id="GO:0004029">
    <property type="term" value="F:aldehyde dehydrogenase (NAD+) activity"/>
    <property type="evidence" value="ECO:0007669"/>
    <property type="project" value="TreeGrafter"/>
</dbReference>
<keyword evidence="3" id="KW-1185">Reference proteome</keyword>
<dbReference type="InterPro" id="IPR001509">
    <property type="entry name" value="Epimerase_deHydtase"/>
</dbReference>
<dbReference type="RefSeq" id="WP_190604316.1">
    <property type="nucleotide sequence ID" value="NZ_CP021056.1"/>
</dbReference>
<evidence type="ECO:0000313" key="2">
    <source>
        <dbReference type="EMBL" id="QXE24344.1"/>
    </source>
</evidence>
<gene>
    <name evidence="2" type="ORF">B6N60_03049</name>
</gene>
<reference evidence="2" key="1">
    <citation type="submission" date="2017-04" db="EMBL/GenBank/DDBJ databases">
        <title>Genome deletions in a multicellular cyanobacterial endosymbiont for morphological adaptation in marine diatoms.</title>
        <authorList>
            <person name="Wang Y."/>
            <person name="Gao H."/>
            <person name="Li R."/>
            <person name="Xu X."/>
        </authorList>
    </citation>
    <scope>NUCLEOTIDE SEQUENCE</scope>
    <source>
        <strain evidence="2">FACHB 800</strain>
    </source>
</reference>
<accession>A0A975Y5L6</accession>
<dbReference type="Proteomes" id="UP000683511">
    <property type="component" value="Chromosome"/>
</dbReference>
<dbReference type="AlphaFoldDB" id="A0A975Y5L6"/>
<dbReference type="EMBL" id="CP021056">
    <property type="protein sequence ID" value="QXE24344.1"/>
    <property type="molecule type" value="Genomic_DNA"/>
</dbReference>
<dbReference type="KEGG" id="rsin:B6N60_03049"/>